<evidence type="ECO:0000256" key="2">
    <source>
        <dbReference type="ARBA" id="ARBA00022450"/>
    </source>
</evidence>
<dbReference type="NCBIfam" id="TIGR01733">
    <property type="entry name" value="AA-adenyl-dom"/>
    <property type="match status" value="1"/>
</dbReference>
<dbReference type="InterPro" id="IPR000873">
    <property type="entry name" value="AMP-dep_synth/lig_dom"/>
</dbReference>
<feature type="transmembrane region" description="Helical" evidence="4">
    <location>
        <begin position="1519"/>
        <end position="1539"/>
    </location>
</feature>
<comment type="caution">
    <text evidence="6">The sequence shown here is derived from an EMBL/GenBank/DDBJ whole genome shotgun (WGS) entry which is preliminary data.</text>
</comment>
<feature type="transmembrane region" description="Helical" evidence="4">
    <location>
        <begin position="1772"/>
        <end position="1790"/>
    </location>
</feature>
<name>A0ABV5CSI7_9ACTN</name>
<dbReference type="InterPro" id="IPR010071">
    <property type="entry name" value="AA_adenyl_dom"/>
</dbReference>
<dbReference type="PANTHER" id="PTHR45527">
    <property type="entry name" value="NONRIBOSOMAL PEPTIDE SYNTHETASE"/>
    <property type="match status" value="1"/>
</dbReference>
<dbReference type="Pfam" id="PF00975">
    <property type="entry name" value="Thioesterase"/>
    <property type="match status" value="1"/>
</dbReference>
<keyword evidence="4" id="KW-0812">Transmembrane</keyword>
<dbReference type="Gene3D" id="3.30.559.30">
    <property type="entry name" value="Nonribosomal peptide synthetase, condensation domain"/>
    <property type="match status" value="1"/>
</dbReference>
<dbReference type="InterPro" id="IPR006162">
    <property type="entry name" value="Ppantetheine_attach_site"/>
</dbReference>
<dbReference type="PROSITE" id="PS00455">
    <property type="entry name" value="AMP_BINDING"/>
    <property type="match status" value="1"/>
</dbReference>
<evidence type="ECO:0000259" key="5">
    <source>
        <dbReference type="PROSITE" id="PS50075"/>
    </source>
</evidence>
<comment type="cofactor">
    <cofactor evidence="1">
        <name>pantetheine 4'-phosphate</name>
        <dbReference type="ChEBI" id="CHEBI:47942"/>
    </cofactor>
</comment>
<evidence type="ECO:0000313" key="6">
    <source>
        <dbReference type="EMBL" id="MFB6394963.1"/>
    </source>
</evidence>
<dbReference type="InterPro" id="IPR023213">
    <property type="entry name" value="CAT-like_dom_sf"/>
</dbReference>
<dbReference type="PROSITE" id="PS00012">
    <property type="entry name" value="PHOSPHOPANTETHEINE"/>
    <property type="match status" value="1"/>
</dbReference>
<dbReference type="InterPro" id="IPR036736">
    <property type="entry name" value="ACP-like_sf"/>
</dbReference>
<dbReference type="InterPro" id="IPR020845">
    <property type="entry name" value="AMP-binding_CS"/>
</dbReference>
<dbReference type="CDD" id="cd05930">
    <property type="entry name" value="A_NRPS"/>
    <property type="match status" value="1"/>
</dbReference>
<proteinExistence type="predicted"/>
<dbReference type="InterPro" id="IPR036259">
    <property type="entry name" value="MFS_trans_sf"/>
</dbReference>
<dbReference type="Pfam" id="PF00550">
    <property type="entry name" value="PP-binding"/>
    <property type="match status" value="1"/>
</dbReference>
<keyword evidence="4" id="KW-1133">Transmembrane helix</keyword>
<dbReference type="SMART" id="SM00824">
    <property type="entry name" value="PKS_TE"/>
    <property type="match status" value="1"/>
</dbReference>
<dbReference type="InterPro" id="IPR011701">
    <property type="entry name" value="MFS"/>
</dbReference>
<dbReference type="Gene3D" id="1.10.1200.10">
    <property type="entry name" value="ACP-like"/>
    <property type="match status" value="1"/>
</dbReference>
<dbReference type="Gene3D" id="3.40.50.980">
    <property type="match status" value="2"/>
</dbReference>
<feature type="transmembrane region" description="Helical" evidence="4">
    <location>
        <begin position="1718"/>
        <end position="1745"/>
    </location>
</feature>
<feature type="transmembrane region" description="Helical" evidence="4">
    <location>
        <begin position="1629"/>
        <end position="1649"/>
    </location>
</feature>
<dbReference type="Gene3D" id="3.30.300.30">
    <property type="match status" value="1"/>
</dbReference>
<dbReference type="RefSeq" id="WP_375734945.1">
    <property type="nucleotide sequence ID" value="NZ_JBCGDC010000048.1"/>
</dbReference>
<dbReference type="Gene3D" id="1.20.1250.20">
    <property type="entry name" value="MFS general substrate transporter like domains"/>
    <property type="match status" value="1"/>
</dbReference>
<protein>
    <submittedName>
        <fullName evidence="6">Amino acid adenylation domain-containing protein</fullName>
    </submittedName>
</protein>
<dbReference type="Pfam" id="PF00668">
    <property type="entry name" value="Condensation"/>
    <property type="match status" value="1"/>
</dbReference>
<feature type="transmembrane region" description="Helical" evidence="4">
    <location>
        <begin position="1661"/>
        <end position="1677"/>
    </location>
</feature>
<dbReference type="SUPFAM" id="SSF103473">
    <property type="entry name" value="MFS general substrate transporter"/>
    <property type="match status" value="1"/>
</dbReference>
<dbReference type="Gene3D" id="3.40.50.1820">
    <property type="entry name" value="alpha/beta hydrolase"/>
    <property type="match status" value="1"/>
</dbReference>
<feature type="transmembrane region" description="Helical" evidence="4">
    <location>
        <begin position="1419"/>
        <end position="1444"/>
    </location>
</feature>
<feature type="domain" description="Carrier" evidence="5">
    <location>
        <begin position="1002"/>
        <end position="1079"/>
    </location>
</feature>
<dbReference type="InterPro" id="IPR001031">
    <property type="entry name" value="Thioesterase"/>
</dbReference>
<gene>
    <name evidence="6" type="ORF">AAFH96_17885</name>
</gene>
<dbReference type="Gene3D" id="2.30.38.10">
    <property type="entry name" value="Luciferase, Domain 3"/>
    <property type="match status" value="1"/>
</dbReference>
<feature type="transmembrane region" description="Helical" evidence="4">
    <location>
        <begin position="1597"/>
        <end position="1623"/>
    </location>
</feature>
<dbReference type="Pfam" id="PF07690">
    <property type="entry name" value="MFS_1"/>
    <property type="match status" value="1"/>
</dbReference>
<feature type="transmembrane region" description="Helical" evidence="4">
    <location>
        <begin position="1451"/>
        <end position="1473"/>
    </location>
</feature>
<dbReference type="InterPro" id="IPR029058">
    <property type="entry name" value="AB_hydrolase_fold"/>
</dbReference>
<organism evidence="6 7">
    <name type="scientific">Polymorphospora lycopeni</name>
    <dbReference type="NCBI Taxonomy" id="3140240"/>
    <lineage>
        <taxon>Bacteria</taxon>
        <taxon>Bacillati</taxon>
        <taxon>Actinomycetota</taxon>
        <taxon>Actinomycetes</taxon>
        <taxon>Micromonosporales</taxon>
        <taxon>Micromonosporaceae</taxon>
        <taxon>Polymorphospora</taxon>
    </lineage>
</organism>
<evidence type="ECO:0000256" key="3">
    <source>
        <dbReference type="ARBA" id="ARBA00022553"/>
    </source>
</evidence>
<dbReference type="Proteomes" id="UP001582793">
    <property type="component" value="Unassembled WGS sequence"/>
</dbReference>
<dbReference type="PANTHER" id="PTHR45527:SF1">
    <property type="entry name" value="FATTY ACID SYNTHASE"/>
    <property type="match status" value="1"/>
</dbReference>
<dbReference type="EMBL" id="JBCGDC010000048">
    <property type="protein sequence ID" value="MFB6394963.1"/>
    <property type="molecule type" value="Genomic_DNA"/>
</dbReference>
<keyword evidence="7" id="KW-1185">Reference proteome</keyword>
<keyword evidence="2" id="KW-0596">Phosphopantetheine</keyword>
<evidence type="ECO:0000256" key="4">
    <source>
        <dbReference type="SAM" id="Phobius"/>
    </source>
</evidence>
<dbReference type="InterPro" id="IPR020806">
    <property type="entry name" value="PKS_PP-bd"/>
</dbReference>
<dbReference type="CDD" id="cd06173">
    <property type="entry name" value="MFS_MefA_like"/>
    <property type="match status" value="1"/>
</dbReference>
<sequence>MTVTAPRPGGLSEQRRALIAQRLRRAAAATATAPAAIPRRPDGEPPAVSFGQERLWFMEQLNPDTTAYVMRAAVRLQGRLHLDALRAALGDLADRHESLRTSFPISDTGLPTVHIAPTVEIPFRFVPHDPAAGPDVLGWARILTTRDAGPFDLTRAPLLRAMVVEIGPDDHVLHIAMHHAISDGWSRPVLLGDWAALYAARLGRSPAPPPLPIGYADYAAWQRERLDGPAGEADLAYWRRTLSGVPPLDLPTDRPRPPEMGIDGAGLKVRFPDELIEALRHLGREHQATLFMTLLAGLHTLLHRATGQRDFAVGSPVAGRIRPELENLVGLFVNMLSLRAGIGATTTFADLLDQTRDRVLEALSHQELPFERLVQDLNVERDTSRSPIFQVLFGMHNSEGPAGTWPDGLTALRYGLQITSTKHDLSLYVDERYDGMWAVFGYRTDLFDESTIARLAAQYVRLLTHATRDPEALLSELDLMSAERRSAVLALGTPPPVPAAAGTLADVVSPHVTATPDAPAIVAAGTTTSYRDLDAAANRLANWLRGRGVGRGALVGVCLEQSAELASALLGVLRAGAAYVPLDAELPPARLAAMVDDARPALVLTTAELTDLFGAAPTVALDRVRDEITARPATHPGPVAGPDDLAYVIYTSGSTGRPKGVGVAHRQVRNYLADVAERFAAVPGANWALPQSLSFDFAVTVFYLGLATGGAVHLVPRRCTGDELATYLREHRVDYLKMTPSHLAALAVEVPPADLVPARALILGGEASRLDWAASLATGGARVVNHYGPTEATVGVTTYPVPAGADGTGATPIGTPLPHARVYVLDDRLRPVPVGATGEIHLGGDRLARGYLNQPGLTATRFVADPYAAEPGARMYATGDLGRWRPDGQLEFLGRRDGQVKVRGYRVELGDVEAALTGCPGVGAAVATLRDDRLVGYLQREPDRPDTDPATLRRLLAETLPEYMIPNLFVWLDRLPLQEHGKVDRKALPEPAAAVSTVEHVEPDGPVETAIAEIWAEVLRVERVGALDDFFDLGGHSLLATQVVARLRRTLTTDRPISVMDVFRCRTVRALAALATGEDTSTTGRLLHELTRRPTGPRLRSYVCVPYGGANAVVYQPLADALPDGHSLYAVAVPGHDIGLAEEIEPVTVTAQKCVDEILATVTGPLVVYGHCGPGGALAVEIARRLEEAGRELDAVYLGGIFPFARPVGGLTGWLSRLRLRERFRGDRVYANWLQGMGADLGALDEEQRRFLIRAMRHDAEAAEDYFTDLLHKRVTPLRAPIISVVGDRDPGTEYHEERFREWHFLSGTTALVVLAEAGHYFAKFRAGELARILTGVDRELTAGPAGTVERPAPAGPAPAASWELADVSRTAAAPADTGRQPGMRRFLTVATGQIVSATGSALTGFAVPLWTYLETGSLIRFALFAVLGQVPGILVAPIAGAIIDRSDRRLAMLAGDIAALAAIATFAALYWTDNLVPWHIYAFVGWLSVALTFQRLAYLSAVPQLVPKRYLGHANGMVQLAGGVAQFLVPLVAVGLIASIGLGGILLIDLVSYAFVTTVLLIVRFPSTMARRRRESLLAEITGGLRYTVRHRNFRAMVLFFAAFNLFLAPMFLLLSPLVLAFAPLESVARVSLAGGAGALLGGGIMAIWGGPSHRRMRGMLLMTFVFAGAGLLTGLRPSIAMVAAGALGMSLSLSVINGIWLTIIQTKVPQRLHARVIALNMVIALSTMPLGQAVLAPGLVPIFEPLLADGGPLAGTAGLVLGVGEGRGTGLLYVVLGICVAVVVAVSLRIRSLARFDDEVADATPDDLVGLQTFAERTAADAGGEAVTAAESRQPVKV</sequence>
<dbReference type="SMART" id="SM00823">
    <property type="entry name" value="PKS_PP"/>
    <property type="match status" value="1"/>
</dbReference>
<feature type="transmembrane region" description="Helical" evidence="4">
    <location>
        <begin position="1545"/>
        <end position="1566"/>
    </location>
</feature>
<dbReference type="SUPFAM" id="SSF52777">
    <property type="entry name" value="CoA-dependent acyltransferases"/>
    <property type="match status" value="2"/>
</dbReference>
<dbReference type="InterPro" id="IPR045851">
    <property type="entry name" value="AMP-bd_C_sf"/>
</dbReference>
<dbReference type="Gene3D" id="3.30.559.10">
    <property type="entry name" value="Chloramphenicol acetyltransferase-like domain"/>
    <property type="match status" value="1"/>
</dbReference>
<dbReference type="SUPFAM" id="SSF53474">
    <property type="entry name" value="alpha/beta-Hydrolases"/>
    <property type="match status" value="1"/>
</dbReference>
<evidence type="ECO:0000256" key="1">
    <source>
        <dbReference type="ARBA" id="ARBA00001957"/>
    </source>
</evidence>
<dbReference type="SUPFAM" id="SSF56801">
    <property type="entry name" value="Acetyl-CoA synthetase-like"/>
    <property type="match status" value="1"/>
</dbReference>
<accession>A0ABV5CSI7</accession>
<keyword evidence="3" id="KW-0597">Phosphoprotein</keyword>
<feature type="transmembrane region" description="Helical" evidence="4">
    <location>
        <begin position="1479"/>
        <end position="1499"/>
    </location>
</feature>
<keyword evidence="4" id="KW-0472">Membrane</keyword>
<feature type="transmembrane region" description="Helical" evidence="4">
    <location>
        <begin position="1683"/>
        <end position="1706"/>
    </location>
</feature>
<dbReference type="Pfam" id="PF00501">
    <property type="entry name" value="AMP-binding"/>
    <property type="match status" value="1"/>
</dbReference>
<evidence type="ECO:0000313" key="7">
    <source>
        <dbReference type="Proteomes" id="UP001582793"/>
    </source>
</evidence>
<reference evidence="6 7" key="1">
    <citation type="submission" date="2024-04" db="EMBL/GenBank/DDBJ databases">
        <title>Polymorphospora sp. isolated from Baiyangdian Lake in Xiong'an New Area.</title>
        <authorList>
            <person name="Zhang X."/>
            <person name="Liu J."/>
        </authorList>
    </citation>
    <scope>NUCLEOTIDE SEQUENCE [LARGE SCALE GENOMIC DNA]</scope>
    <source>
        <strain evidence="6 7">2-325</strain>
    </source>
</reference>
<dbReference type="InterPro" id="IPR001242">
    <property type="entry name" value="Condensation_dom"/>
</dbReference>
<dbReference type="CDD" id="cd19531">
    <property type="entry name" value="LCL_NRPS-like"/>
    <property type="match status" value="1"/>
</dbReference>
<dbReference type="PROSITE" id="PS50075">
    <property type="entry name" value="CARRIER"/>
    <property type="match status" value="1"/>
</dbReference>
<dbReference type="InterPro" id="IPR020802">
    <property type="entry name" value="TesA-like"/>
</dbReference>
<dbReference type="InterPro" id="IPR009081">
    <property type="entry name" value="PP-bd_ACP"/>
</dbReference>